<sequence>MKHHARRLFTDHRLVDRSHRAMFAIGLVALTVSISAMALRLATG</sequence>
<keyword evidence="3" id="KW-1185">Reference proteome</keyword>
<evidence type="ECO:0000313" key="3">
    <source>
        <dbReference type="Proteomes" id="UP001526166"/>
    </source>
</evidence>
<evidence type="ECO:0000256" key="1">
    <source>
        <dbReference type="SAM" id="Phobius"/>
    </source>
</evidence>
<keyword evidence="1" id="KW-0472">Membrane</keyword>
<reference evidence="2 3" key="1">
    <citation type="submission" date="2022-10" db="EMBL/GenBank/DDBJ databases">
        <title>Sinirhodobacter sp. nov., isolated from ocean surface sediments.</title>
        <authorList>
            <person name="He W."/>
            <person name="Wang L."/>
            <person name="Zhang D.-F."/>
        </authorList>
    </citation>
    <scope>NUCLEOTIDE SEQUENCE [LARGE SCALE GENOMIC DNA]</scope>
    <source>
        <strain evidence="2 3">WL0115</strain>
    </source>
</reference>
<dbReference type="RefSeq" id="WP_260012341.1">
    <property type="nucleotide sequence ID" value="NZ_JAHVAI010000001.1"/>
</dbReference>
<dbReference type="EMBL" id="JAOWKW010000001">
    <property type="protein sequence ID" value="MCV2877523.1"/>
    <property type="molecule type" value="Genomic_DNA"/>
</dbReference>
<name>A0ABT2ZUU9_9RHOB</name>
<comment type="caution">
    <text evidence="2">The sequence shown here is derived from an EMBL/GenBank/DDBJ whole genome shotgun (WGS) entry which is preliminary data.</text>
</comment>
<protein>
    <submittedName>
        <fullName evidence="2">Uncharacterized protein</fullName>
    </submittedName>
</protein>
<proteinExistence type="predicted"/>
<dbReference type="Proteomes" id="UP001526166">
    <property type="component" value="Unassembled WGS sequence"/>
</dbReference>
<gene>
    <name evidence="2" type="ORF">OE699_01540</name>
</gene>
<keyword evidence="1" id="KW-1133">Transmembrane helix</keyword>
<organism evidence="2 3">
    <name type="scientific">Sedimentimonas flavescens</name>
    <dbReference type="NCBI Taxonomy" id="2851012"/>
    <lineage>
        <taxon>Bacteria</taxon>
        <taxon>Pseudomonadati</taxon>
        <taxon>Pseudomonadota</taxon>
        <taxon>Alphaproteobacteria</taxon>
        <taxon>Rhodobacterales</taxon>
        <taxon>Rhodobacter group</taxon>
        <taxon>Sedimentimonas</taxon>
    </lineage>
</organism>
<feature type="transmembrane region" description="Helical" evidence="1">
    <location>
        <begin position="21"/>
        <end position="42"/>
    </location>
</feature>
<evidence type="ECO:0000313" key="2">
    <source>
        <dbReference type="EMBL" id="MCV2877523.1"/>
    </source>
</evidence>
<keyword evidence="1" id="KW-0812">Transmembrane</keyword>
<accession>A0ABT2ZUU9</accession>